<dbReference type="EMBL" id="KV407456">
    <property type="protein sequence ID" value="KZF23978.1"/>
    <property type="molecule type" value="Genomic_DNA"/>
</dbReference>
<keyword evidence="2" id="KW-1185">Reference proteome</keyword>
<sequence>MFNPTMTTYYPCTTHVPLFIPAPTNPTLTRYSATITGTSTIDCGGCSLKVEEVYNWGVLPSKTVKPTVTITMPSKYTLTYACEPTTRKPKGWWGDGG</sequence>
<evidence type="ECO:0000313" key="1">
    <source>
        <dbReference type="EMBL" id="KZF23978.1"/>
    </source>
</evidence>
<dbReference type="AlphaFoldDB" id="A0A165HVG4"/>
<dbReference type="RefSeq" id="XP_018189533.1">
    <property type="nucleotide sequence ID" value="XM_018336920.1"/>
</dbReference>
<dbReference type="InParanoid" id="A0A165HVG4"/>
<dbReference type="GeneID" id="28902057"/>
<name>A0A165HVG4_XYLHT</name>
<accession>A0A165HVG4</accession>
<evidence type="ECO:0000313" key="2">
    <source>
        <dbReference type="Proteomes" id="UP000076632"/>
    </source>
</evidence>
<dbReference type="OrthoDB" id="10608814at2759"/>
<reference evidence="1 2" key="1">
    <citation type="journal article" date="2016" name="Fungal Biol.">
        <title>The genome of Xylona heveae provides a window into fungal endophytism.</title>
        <authorList>
            <person name="Gazis R."/>
            <person name="Kuo A."/>
            <person name="Riley R."/>
            <person name="LaButti K."/>
            <person name="Lipzen A."/>
            <person name="Lin J."/>
            <person name="Amirebrahimi M."/>
            <person name="Hesse C.N."/>
            <person name="Spatafora J.W."/>
            <person name="Henrissat B."/>
            <person name="Hainaut M."/>
            <person name="Grigoriev I.V."/>
            <person name="Hibbett D.S."/>
        </authorList>
    </citation>
    <scope>NUCLEOTIDE SEQUENCE [LARGE SCALE GENOMIC DNA]</scope>
    <source>
        <strain evidence="1 2">TC161</strain>
    </source>
</reference>
<proteinExistence type="predicted"/>
<dbReference type="Proteomes" id="UP000076632">
    <property type="component" value="Unassembled WGS sequence"/>
</dbReference>
<organism evidence="1 2">
    <name type="scientific">Xylona heveae (strain CBS 132557 / TC161)</name>
    <dbReference type="NCBI Taxonomy" id="1328760"/>
    <lineage>
        <taxon>Eukaryota</taxon>
        <taxon>Fungi</taxon>
        <taxon>Dikarya</taxon>
        <taxon>Ascomycota</taxon>
        <taxon>Pezizomycotina</taxon>
        <taxon>Xylonomycetes</taxon>
        <taxon>Xylonales</taxon>
        <taxon>Xylonaceae</taxon>
        <taxon>Xylona</taxon>
    </lineage>
</organism>
<protein>
    <submittedName>
        <fullName evidence="1">Uncharacterized protein</fullName>
    </submittedName>
</protein>
<gene>
    <name evidence="1" type="ORF">L228DRAFT_86014</name>
</gene>